<protein>
    <submittedName>
        <fullName evidence="1">Uncharacterized protein</fullName>
    </submittedName>
</protein>
<accession>A0A0F5FJP9</accession>
<proteinExistence type="predicted"/>
<evidence type="ECO:0000313" key="2">
    <source>
        <dbReference type="Proteomes" id="UP000033649"/>
    </source>
</evidence>
<dbReference type="Proteomes" id="UP000033649">
    <property type="component" value="Unassembled WGS sequence"/>
</dbReference>
<organism evidence="1 2">
    <name type="scientific">Devosia chinhatensis</name>
    <dbReference type="NCBI Taxonomy" id="429727"/>
    <lineage>
        <taxon>Bacteria</taxon>
        <taxon>Pseudomonadati</taxon>
        <taxon>Pseudomonadota</taxon>
        <taxon>Alphaproteobacteria</taxon>
        <taxon>Hyphomicrobiales</taxon>
        <taxon>Devosiaceae</taxon>
        <taxon>Devosia</taxon>
    </lineage>
</organism>
<keyword evidence="2" id="KW-1185">Reference proteome</keyword>
<dbReference type="STRING" id="429727.VE26_01635"/>
<name>A0A0F5FJP9_9HYPH</name>
<dbReference type="PATRIC" id="fig|429727.3.peg.348"/>
<sequence>MKNEAREAGRHLLIFTERTINIEPRLTNAKLIVHQAGEGLVTEEERSLVAQIADGTKQFTLNEIVGTAVLTYPRAYATVLNMVATGELQFSLGRLFDGDTILWRNVR</sequence>
<comment type="caution">
    <text evidence="1">The sequence shown here is derived from an EMBL/GenBank/DDBJ whole genome shotgun (WGS) entry which is preliminary data.</text>
</comment>
<gene>
    <name evidence="1" type="ORF">VE26_01635</name>
</gene>
<evidence type="ECO:0000313" key="1">
    <source>
        <dbReference type="EMBL" id="KKB08800.1"/>
    </source>
</evidence>
<reference evidence="1 2" key="1">
    <citation type="submission" date="2015-03" db="EMBL/GenBank/DDBJ databases">
        <authorList>
            <person name="Hassan Y."/>
            <person name="Lepp D."/>
            <person name="Li X.-Z."/>
            <person name="Zhou T."/>
        </authorList>
    </citation>
    <scope>NUCLEOTIDE SEQUENCE [LARGE SCALE GENOMIC DNA]</scope>
    <source>
        <strain evidence="1 2">IPL18</strain>
    </source>
</reference>
<dbReference type="AlphaFoldDB" id="A0A0F5FJP9"/>
<dbReference type="EMBL" id="JZEY01000054">
    <property type="protein sequence ID" value="KKB08800.1"/>
    <property type="molecule type" value="Genomic_DNA"/>
</dbReference>